<evidence type="ECO:0000256" key="1">
    <source>
        <dbReference type="SAM" id="MobiDB-lite"/>
    </source>
</evidence>
<organism evidence="2 3">
    <name type="scientific">Elysia marginata</name>
    <dbReference type="NCBI Taxonomy" id="1093978"/>
    <lineage>
        <taxon>Eukaryota</taxon>
        <taxon>Metazoa</taxon>
        <taxon>Spiralia</taxon>
        <taxon>Lophotrochozoa</taxon>
        <taxon>Mollusca</taxon>
        <taxon>Gastropoda</taxon>
        <taxon>Heterobranchia</taxon>
        <taxon>Euthyneura</taxon>
        <taxon>Panpulmonata</taxon>
        <taxon>Sacoglossa</taxon>
        <taxon>Placobranchoidea</taxon>
        <taxon>Plakobranchidae</taxon>
        <taxon>Elysia</taxon>
    </lineage>
</organism>
<dbReference type="AlphaFoldDB" id="A0AAV4JUL8"/>
<comment type="caution">
    <text evidence="2">The sequence shown here is derived from an EMBL/GenBank/DDBJ whole genome shotgun (WGS) entry which is preliminary data.</text>
</comment>
<reference evidence="2 3" key="1">
    <citation type="journal article" date="2021" name="Elife">
        <title>Chloroplast acquisition without the gene transfer in kleptoplastic sea slugs, Plakobranchus ocellatus.</title>
        <authorList>
            <person name="Maeda T."/>
            <person name="Takahashi S."/>
            <person name="Yoshida T."/>
            <person name="Shimamura S."/>
            <person name="Takaki Y."/>
            <person name="Nagai Y."/>
            <person name="Toyoda A."/>
            <person name="Suzuki Y."/>
            <person name="Arimoto A."/>
            <person name="Ishii H."/>
            <person name="Satoh N."/>
            <person name="Nishiyama T."/>
            <person name="Hasebe M."/>
            <person name="Maruyama T."/>
            <person name="Minagawa J."/>
            <person name="Obokata J."/>
            <person name="Shigenobu S."/>
        </authorList>
    </citation>
    <scope>NUCLEOTIDE SEQUENCE [LARGE SCALE GENOMIC DNA]</scope>
</reference>
<dbReference type="EMBL" id="BMAT01003437">
    <property type="protein sequence ID" value="GFS25418.1"/>
    <property type="molecule type" value="Genomic_DNA"/>
</dbReference>
<sequence length="164" mass="18513">MGKERLMVKWADSAKQWLELLPRDSASGTPRTCAVLLWTTKLRVRGSKEIKKKNNILAGRKLSCFCNACKEEKGLCDNSEFVQPFEIYKMKPSKPVDAEVDKPNIPVPVPEETEMRATSPVLTSTDIPQVGQWVEIKGTVEGKRKQDMSYFANVVSRNFLLPVL</sequence>
<proteinExistence type="predicted"/>
<feature type="region of interest" description="Disordered" evidence="1">
    <location>
        <begin position="99"/>
        <end position="118"/>
    </location>
</feature>
<evidence type="ECO:0000313" key="2">
    <source>
        <dbReference type="EMBL" id="GFS25418.1"/>
    </source>
</evidence>
<evidence type="ECO:0000313" key="3">
    <source>
        <dbReference type="Proteomes" id="UP000762676"/>
    </source>
</evidence>
<gene>
    <name evidence="2" type="ORF">ElyMa_001687200</name>
</gene>
<dbReference type="Proteomes" id="UP000762676">
    <property type="component" value="Unassembled WGS sequence"/>
</dbReference>
<name>A0AAV4JUL8_9GAST</name>
<keyword evidence="3" id="KW-1185">Reference proteome</keyword>
<accession>A0AAV4JUL8</accession>
<protein>
    <submittedName>
        <fullName evidence="2">Uncharacterized protein</fullName>
    </submittedName>
</protein>